<name>A0ABD1SAG4_9LAMI</name>
<dbReference type="EMBL" id="JBFOLK010000007">
    <property type="protein sequence ID" value="KAL2497755.1"/>
    <property type="molecule type" value="Genomic_DNA"/>
</dbReference>
<sequence length="103" mass="12083">MGSKKVDPITFIFENMKDVHYLYYNALVVRAVVAHNRLGKMVVDNRSSVNVIFWSTYEQMNIEIPLVPFPEPLYGFTGDCITPLQWVKSPWPSTPSWNSWWWT</sequence>
<comment type="caution">
    <text evidence="1">The sequence shown here is derived from an EMBL/GenBank/DDBJ whole genome shotgun (WGS) entry which is preliminary data.</text>
</comment>
<proteinExistence type="predicted"/>
<dbReference type="Proteomes" id="UP001604336">
    <property type="component" value="Unassembled WGS sequence"/>
</dbReference>
<organism evidence="1 2">
    <name type="scientific">Abeliophyllum distichum</name>
    <dbReference type="NCBI Taxonomy" id="126358"/>
    <lineage>
        <taxon>Eukaryota</taxon>
        <taxon>Viridiplantae</taxon>
        <taxon>Streptophyta</taxon>
        <taxon>Embryophyta</taxon>
        <taxon>Tracheophyta</taxon>
        <taxon>Spermatophyta</taxon>
        <taxon>Magnoliopsida</taxon>
        <taxon>eudicotyledons</taxon>
        <taxon>Gunneridae</taxon>
        <taxon>Pentapetalae</taxon>
        <taxon>asterids</taxon>
        <taxon>lamiids</taxon>
        <taxon>Lamiales</taxon>
        <taxon>Oleaceae</taxon>
        <taxon>Forsythieae</taxon>
        <taxon>Abeliophyllum</taxon>
    </lineage>
</organism>
<accession>A0ABD1SAG4</accession>
<keyword evidence="2" id="KW-1185">Reference proteome</keyword>
<reference evidence="2" key="1">
    <citation type="submission" date="2024-07" db="EMBL/GenBank/DDBJ databases">
        <title>Two chromosome-level genome assemblies of Korean endemic species Abeliophyllum distichum and Forsythia ovata (Oleaceae).</title>
        <authorList>
            <person name="Jang H."/>
        </authorList>
    </citation>
    <scope>NUCLEOTIDE SEQUENCE [LARGE SCALE GENOMIC DNA]</scope>
</reference>
<protein>
    <submittedName>
        <fullName evidence="1">Beta-porphyranase</fullName>
    </submittedName>
</protein>
<dbReference type="AlphaFoldDB" id="A0ABD1SAG4"/>
<evidence type="ECO:0000313" key="1">
    <source>
        <dbReference type="EMBL" id="KAL2497755.1"/>
    </source>
</evidence>
<evidence type="ECO:0000313" key="2">
    <source>
        <dbReference type="Proteomes" id="UP001604336"/>
    </source>
</evidence>
<gene>
    <name evidence="1" type="ORF">Adt_23305</name>
</gene>